<dbReference type="Proteomes" id="UP000326757">
    <property type="component" value="Unassembled WGS sequence"/>
</dbReference>
<reference evidence="2 3" key="1">
    <citation type="submission" date="2019-06" db="EMBL/GenBank/DDBJ databases">
        <title>Genome Sequence of the Brown Rot Fungal Pathogen Monilinia laxa.</title>
        <authorList>
            <person name="De Miccolis Angelini R.M."/>
            <person name="Landi L."/>
            <person name="Abate D."/>
            <person name="Pollastro S."/>
            <person name="Romanazzi G."/>
            <person name="Faretra F."/>
        </authorList>
    </citation>
    <scope>NUCLEOTIDE SEQUENCE [LARGE SCALE GENOMIC DNA]</scope>
    <source>
        <strain evidence="2 3">Mlax316</strain>
    </source>
</reference>
<keyword evidence="1" id="KW-0812">Transmembrane</keyword>
<keyword evidence="1" id="KW-1133">Transmembrane helix</keyword>
<sequence length="100" mass="11810">MHCHLDTVAMLFSETLFSLIYGFHDFDYSKGRHLDVTLFICRLGHMLLSGWRLEFYYLLCSYFSGVVVLYWGKVHSEGGTWRRPRSRNQGCTLLECNRYS</sequence>
<name>A0A5N6JWZ8_MONLA</name>
<evidence type="ECO:0000313" key="2">
    <source>
        <dbReference type="EMBL" id="KAB8293479.1"/>
    </source>
</evidence>
<protein>
    <submittedName>
        <fullName evidence="2">Uncharacterized protein</fullName>
    </submittedName>
</protein>
<organism evidence="2 3">
    <name type="scientific">Monilinia laxa</name>
    <name type="common">Brown rot fungus</name>
    <name type="synonym">Sclerotinia laxa</name>
    <dbReference type="NCBI Taxonomy" id="61186"/>
    <lineage>
        <taxon>Eukaryota</taxon>
        <taxon>Fungi</taxon>
        <taxon>Dikarya</taxon>
        <taxon>Ascomycota</taxon>
        <taxon>Pezizomycotina</taxon>
        <taxon>Leotiomycetes</taxon>
        <taxon>Helotiales</taxon>
        <taxon>Sclerotiniaceae</taxon>
        <taxon>Monilinia</taxon>
    </lineage>
</organism>
<comment type="caution">
    <text evidence="2">The sequence shown here is derived from an EMBL/GenBank/DDBJ whole genome shotgun (WGS) entry which is preliminary data.</text>
</comment>
<keyword evidence="1" id="KW-0472">Membrane</keyword>
<evidence type="ECO:0000256" key="1">
    <source>
        <dbReference type="SAM" id="Phobius"/>
    </source>
</evidence>
<feature type="transmembrane region" description="Helical" evidence="1">
    <location>
        <begin position="55"/>
        <end position="72"/>
    </location>
</feature>
<evidence type="ECO:0000313" key="3">
    <source>
        <dbReference type="Proteomes" id="UP000326757"/>
    </source>
</evidence>
<proteinExistence type="predicted"/>
<accession>A0A5N6JWZ8</accession>
<dbReference type="AlphaFoldDB" id="A0A5N6JWZ8"/>
<keyword evidence="3" id="KW-1185">Reference proteome</keyword>
<gene>
    <name evidence="2" type="ORF">EYC80_007789</name>
</gene>
<dbReference type="EMBL" id="VIGI01000012">
    <property type="protein sequence ID" value="KAB8293479.1"/>
    <property type="molecule type" value="Genomic_DNA"/>
</dbReference>